<dbReference type="RefSeq" id="WP_374051251.1">
    <property type="nucleotide sequence ID" value="NZ_AP028978.1"/>
</dbReference>
<feature type="region of interest" description="Disordered" evidence="3">
    <location>
        <begin position="1"/>
        <end position="80"/>
    </location>
</feature>
<dbReference type="Pfam" id="PF20148">
    <property type="entry name" value="DUF6531"/>
    <property type="match status" value="1"/>
</dbReference>
<dbReference type="NCBIfam" id="TIGR01643">
    <property type="entry name" value="YD_repeat_2x"/>
    <property type="match status" value="10"/>
</dbReference>
<feature type="domain" description="Teneurin-like YD-shell" evidence="6">
    <location>
        <begin position="498"/>
        <end position="570"/>
    </location>
</feature>
<feature type="compositionally biased region" description="Polar residues" evidence="3">
    <location>
        <begin position="1"/>
        <end position="14"/>
    </location>
</feature>
<evidence type="ECO:0000259" key="6">
    <source>
        <dbReference type="Pfam" id="PF25023"/>
    </source>
</evidence>
<feature type="compositionally biased region" description="Basic residues" evidence="3">
    <location>
        <begin position="1390"/>
        <end position="1404"/>
    </location>
</feature>
<dbReference type="PANTHER" id="PTHR32305:SF15">
    <property type="entry name" value="PROTEIN RHSA-RELATED"/>
    <property type="match status" value="1"/>
</dbReference>
<dbReference type="Proteomes" id="UP001529514">
    <property type="component" value="Chromosome"/>
</dbReference>
<protein>
    <submittedName>
        <fullName evidence="7">Uncharacterized protein</fullName>
    </submittedName>
</protein>
<dbReference type="InterPro" id="IPR022385">
    <property type="entry name" value="Rhs_assc_core"/>
</dbReference>
<feature type="domain" description="Teneurin-like YD-shell" evidence="6">
    <location>
        <begin position="753"/>
        <end position="869"/>
    </location>
</feature>
<evidence type="ECO:0000259" key="4">
    <source>
        <dbReference type="Pfam" id="PF03527"/>
    </source>
</evidence>
<evidence type="ECO:0000256" key="1">
    <source>
        <dbReference type="ARBA" id="ARBA00009455"/>
    </source>
</evidence>
<feature type="compositionally biased region" description="Low complexity" evidence="3">
    <location>
        <begin position="264"/>
        <end position="273"/>
    </location>
</feature>
<evidence type="ECO:0000259" key="5">
    <source>
        <dbReference type="Pfam" id="PF20148"/>
    </source>
</evidence>
<feature type="region of interest" description="Disordered" evidence="3">
    <location>
        <begin position="1382"/>
        <end position="1412"/>
    </location>
</feature>
<feature type="domain" description="Teneurin-like YD-shell" evidence="6">
    <location>
        <begin position="1052"/>
        <end position="1184"/>
    </location>
</feature>
<feature type="compositionally biased region" description="Polar residues" evidence="3">
    <location>
        <begin position="48"/>
        <end position="59"/>
    </location>
</feature>
<proteinExistence type="inferred from homology"/>
<dbReference type="Pfam" id="PF03527">
    <property type="entry name" value="RHS"/>
    <property type="match status" value="1"/>
</dbReference>
<reference evidence="7 8" key="1">
    <citation type="submission" date="2023-10" db="EMBL/GenBank/DDBJ databases">
        <title>Xenorhabdus taiwanensis sp. nov., a symbiotic bacterium associated with the entomopathogenic nematode Steinernema taiwanensis.</title>
        <authorList>
            <person name="Tseng C.T."/>
            <person name="Shu H.Y."/>
            <person name="Chen M.H."/>
            <person name="Fang Y.J."/>
            <person name="Wu T.L."/>
            <person name="Lin Y.C."/>
            <person name="Huang C.J."/>
        </authorList>
    </citation>
    <scope>NUCLEOTIDE SEQUENCE [LARGE SCALE GENOMIC DNA]</scope>
    <source>
        <strain evidence="7 8">TCT-1</strain>
    </source>
</reference>
<accession>A0ABM8JY19</accession>
<comment type="similarity">
    <text evidence="1">Belongs to the RHS family.</text>
</comment>
<sequence length="1513" mass="172171">MEENNGARTGSKTAANAEEPASPKKYDTNIVPPKPNSPLPQKVRDDSPTGTGNTLGKTTAQAAPAQVSAAEANTLPVAETPEEKSWWTKVWEAKDDVVDWAKEKTINHVEGIIHPVERAKGHVKGAYNTVVDTVESYIQGAYFESTKDSEYTARWLEVYGETEKAKTVREVAEIQKKQSGEFNLNDWKSKPTNRAQEAGITEIEVLKMIGLPAREISVMKMGATELASAANKVSTVATKAEKKVVTEEAKAVKGAKIDGKKPETTNPTPVNPKNTEKDLVNNKSNNKEGSCNGTCTKEGEPVDVATGDFLQVWPVIVIPGLLPITLTRTYRSTAKFSGLFGPKWADDWSRQLVLSDDKVNFTDADGVIYDFTTPEEQVLARNQHIPHYVLTGELTGELQLTDRQSQLIYHFNHAVGSLRKLSAITDRRQNAIQFIYDKQSQLIEVTRTDGFRLMLGYQGQHIQTVDYLEPQKQQRLVTCHYDPQGYLAECDAFQHNHLWHEYDVHGRMTRWHDTDQTDLSLTYDEKGRVLSTTSPSGYWCDHFHYDDRARITTYQNGEGGKTQYYYDHNGLVFREVDPLGRITRRQWRHSQIVWEADPAGAITTFDYNPDGALTEVKLPTGDIFAYGYDEHGQLIESVQPTGERWQFHYDEQGNLTSLTNPLGHKEEYQYGTHGELRQRLLPDGRQWHYAYDEQQRLAAVMTPDGQTTGLQLDELGRLRQLTDALKQQTHYHYSDAHASLNGSLTEVELPDGVTQHLEYDSERRVVAVTDGEGRTTRYTYGAFDLLTQVTRPDGTMLHFGYDRLTRLNSVTAATGETYRYERDAAGQIIRETDFTGRTLDYQYDKLGRRTQVQYPDGQQLRWHYSAVGLLVRQESWQPEENQLVLKAKTTYEYNARHQLAKAINDDAVVEYEYDQTTGLPTCERINGRAITREWDNLTGRLVSESLDGNTLHFGYNLLGNLAHFQFNQHTPLTFQHDVLGRETVRETADGFILASRYTATGLLAHQSAGQATKLFRETLAQNDPYFPPQATAVNRSWQYDRAYNVRVIDDSRWGQTRYRYNTNDQILHTLFDGVRPHEEQFRYDANGNLSQHLPVDAYGAMAQITQRQKAGRVVQQGDIRYRYDDNGRLVEKTEQHDGFRPQIWRYRWDTRNQLTHCETPDGSRWQYKYDAFGRRIQKLKIHDGKLAAANLKLWLAGKPDLELRADAIVGQAYLWSGDQLIEETPLYADGTPVTEQRLRWLYEPGSLTPSARFEKGKLHYIVSDHQGTPREMLDEQGVLVWAQRLNTWGQAERFQVVASNHADYHVSCNLRFLGQYFDEESDLFYNRFRYYSPETGQYISPDPIGLLGGFNPYSYVHNPVNFVDPFGLAGDDCGNALEQESKLAKEDRARRHTSSSAKYKKHTLARTQEEAKGLSSKGGAAQYWDESIGHGKITGDQATKFRNKIEKEALQKGTYSPQSGGSDYYIYDSGRNIGYNNGKPTQYMRVEVTNSTNEFHGHPISAQDYNGYLKKVK</sequence>
<feature type="domain" description="DUF6531" evidence="5">
    <location>
        <begin position="299"/>
        <end position="371"/>
    </location>
</feature>
<dbReference type="Pfam" id="PF25023">
    <property type="entry name" value="TEN_YD-shell"/>
    <property type="match status" value="4"/>
</dbReference>
<feature type="domain" description="RHS protein conserved region" evidence="4">
    <location>
        <begin position="1259"/>
        <end position="1291"/>
    </location>
</feature>
<feature type="domain" description="Teneurin-like YD-shell" evidence="6">
    <location>
        <begin position="600"/>
        <end position="741"/>
    </location>
</feature>
<dbReference type="PANTHER" id="PTHR32305">
    <property type="match status" value="1"/>
</dbReference>
<dbReference type="EMBL" id="AP028978">
    <property type="protein sequence ID" value="BET97596.1"/>
    <property type="molecule type" value="Genomic_DNA"/>
</dbReference>
<organism evidence="7 8">
    <name type="scientific">Xenorhabdus taiwanensis</name>
    <dbReference type="NCBI Taxonomy" id="3085177"/>
    <lineage>
        <taxon>Bacteria</taxon>
        <taxon>Pseudomonadati</taxon>
        <taxon>Pseudomonadota</taxon>
        <taxon>Gammaproteobacteria</taxon>
        <taxon>Enterobacterales</taxon>
        <taxon>Morganellaceae</taxon>
        <taxon>Xenorhabdus</taxon>
    </lineage>
</organism>
<evidence type="ECO:0000256" key="3">
    <source>
        <dbReference type="SAM" id="MobiDB-lite"/>
    </source>
</evidence>
<evidence type="ECO:0000256" key="2">
    <source>
        <dbReference type="ARBA" id="ARBA00022737"/>
    </source>
</evidence>
<evidence type="ECO:0000313" key="7">
    <source>
        <dbReference type="EMBL" id="BET97596.1"/>
    </source>
</evidence>
<feature type="compositionally biased region" description="Basic and acidic residues" evidence="3">
    <location>
        <begin position="253"/>
        <end position="263"/>
    </location>
</feature>
<dbReference type="InterPro" id="IPR006530">
    <property type="entry name" value="YD"/>
</dbReference>
<feature type="compositionally biased region" description="Polar residues" evidence="3">
    <location>
        <begin position="281"/>
        <end position="294"/>
    </location>
</feature>
<dbReference type="InterPro" id="IPR050708">
    <property type="entry name" value="T6SS_VgrG/RHS"/>
</dbReference>
<dbReference type="InterPro" id="IPR056823">
    <property type="entry name" value="TEN-like_YD-shell"/>
</dbReference>
<dbReference type="InterPro" id="IPR045351">
    <property type="entry name" value="DUF6531"/>
</dbReference>
<gene>
    <name evidence="7" type="ORF">TCT1_25170</name>
</gene>
<name>A0ABM8JY19_9GAMM</name>
<keyword evidence="8" id="KW-1185">Reference proteome</keyword>
<dbReference type="Gene3D" id="2.180.10.10">
    <property type="entry name" value="RHS repeat-associated core"/>
    <property type="match status" value="2"/>
</dbReference>
<feature type="compositionally biased region" description="Low complexity" evidence="3">
    <location>
        <begin position="60"/>
        <end position="72"/>
    </location>
</feature>
<dbReference type="NCBIfam" id="TIGR03696">
    <property type="entry name" value="Rhs_assc_core"/>
    <property type="match status" value="1"/>
</dbReference>
<keyword evidence="2" id="KW-0677">Repeat</keyword>
<evidence type="ECO:0000313" key="8">
    <source>
        <dbReference type="Proteomes" id="UP001529514"/>
    </source>
</evidence>
<dbReference type="InterPro" id="IPR001826">
    <property type="entry name" value="RHS"/>
</dbReference>
<feature type="region of interest" description="Disordered" evidence="3">
    <location>
        <begin position="253"/>
        <end position="294"/>
    </location>
</feature>